<gene>
    <name evidence="5" type="ORF">BS47DRAFT_1315433</name>
</gene>
<comment type="caution">
    <text evidence="5">The sequence shown here is derived from an EMBL/GenBank/DDBJ whole genome shotgun (WGS) entry which is preliminary data.</text>
</comment>
<proteinExistence type="inferred from homology"/>
<dbReference type="PANTHER" id="PTHR43918:SF4">
    <property type="entry name" value="CARBOXYLIC ESTER HYDROLASE"/>
    <property type="match status" value="1"/>
</dbReference>
<sequence length="515" mass="56176">MFVTEMSPLFLRCVVVWLSLSFAIVDGRQGGFGATQSPQVQLESGLVFGVNVPQFGQDYFLGIPYAQPPVGPLRFSAPLPIPKNRSRTIDATKFGKVCLQPLSSSRYHYTAQDMAEDCLSINVYRPEGISSDAKLPVMMWFYGGAFETGGSSYFNATALVAHGISMNEPVVYVSFNWRSDAVGFLASREIAEAAKQRKAVLNAGLHDMILALQWVQHNINEFGGDKRKVRVFGQSSGAMSLGFLLLADGGKAVEKLGLFRAAILQSGAPSGPPVPEPSVLQPFYDQLATATGCAGALKNGTSLECLRAVPFALLFNASNSITTASPIALPFTPTIDGYFHDQSPVAAVRKGAIAKVPLLAGNDLDEGTLFAPTTFNMTSQVVYYFETLLYISRPSAQILEDFNQLLQLYPDDPAFGSPYDPVGYPKNYRFYGPNNQYKRLASIVGDVIFQSGRRLLIDTYLAEDKECPVYSYLFTQNTPTIPPAYGVKHGSEIEYVYGLIMRSLPQTLSTVLARS</sequence>
<reference evidence="5" key="1">
    <citation type="journal article" date="2020" name="Nat. Commun.">
        <title>Large-scale genome sequencing of mycorrhizal fungi provides insights into the early evolution of symbiotic traits.</title>
        <authorList>
            <person name="Miyauchi S."/>
            <person name="Kiss E."/>
            <person name="Kuo A."/>
            <person name="Drula E."/>
            <person name="Kohler A."/>
            <person name="Sanchez-Garcia M."/>
            <person name="Morin E."/>
            <person name="Andreopoulos B."/>
            <person name="Barry K.W."/>
            <person name="Bonito G."/>
            <person name="Buee M."/>
            <person name="Carver A."/>
            <person name="Chen C."/>
            <person name="Cichocki N."/>
            <person name="Clum A."/>
            <person name="Culley D."/>
            <person name="Crous P.W."/>
            <person name="Fauchery L."/>
            <person name="Girlanda M."/>
            <person name="Hayes R.D."/>
            <person name="Keri Z."/>
            <person name="LaButti K."/>
            <person name="Lipzen A."/>
            <person name="Lombard V."/>
            <person name="Magnuson J."/>
            <person name="Maillard F."/>
            <person name="Murat C."/>
            <person name="Nolan M."/>
            <person name="Ohm R.A."/>
            <person name="Pangilinan J."/>
            <person name="Pereira M.F."/>
            <person name="Perotto S."/>
            <person name="Peter M."/>
            <person name="Pfister S."/>
            <person name="Riley R."/>
            <person name="Sitrit Y."/>
            <person name="Stielow J.B."/>
            <person name="Szollosi G."/>
            <person name="Zifcakova L."/>
            <person name="Stursova M."/>
            <person name="Spatafora J.W."/>
            <person name="Tedersoo L."/>
            <person name="Vaario L.M."/>
            <person name="Yamada A."/>
            <person name="Yan M."/>
            <person name="Wang P."/>
            <person name="Xu J."/>
            <person name="Bruns T."/>
            <person name="Baldrian P."/>
            <person name="Vilgalys R."/>
            <person name="Dunand C."/>
            <person name="Henrissat B."/>
            <person name="Grigoriev I.V."/>
            <person name="Hibbett D."/>
            <person name="Nagy L.G."/>
            <person name="Martin F.M."/>
        </authorList>
    </citation>
    <scope>NUCLEOTIDE SEQUENCE</scope>
    <source>
        <strain evidence="5">UP504</strain>
    </source>
</reference>
<keyword evidence="2 3" id="KW-0378">Hydrolase</keyword>
<dbReference type="InterPro" id="IPR050654">
    <property type="entry name" value="AChE-related_enzymes"/>
</dbReference>
<dbReference type="InterPro" id="IPR029058">
    <property type="entry name" value="AB_hydrolase_fold"/>
</dbReference>
<keyword evidence="6" id="KW-1185">Reference proteome</keyword>
<evidence type="ECO:0000313" key="5">
    <source>
        <dbReference type="EMBL" id="KAF9516356.1"/>
    </source>
</evidence>
<evidence type="ECO:0000256" key="1">
    <source>
        <dbReference type="ARBA" id="ARBA00005964"/>
    </source>
</evidence>
<accession>A0A9P6B2A5</accession>
<dbReference type="PANTHER" id="PTHR43918">
    <property type="entry name" value="ACETYLCHOLINESTERASE"/>
    <property type="match status" value="1"/>
</dbReference>
<evidence type="ECO:0000259" key="4">
    <source>
        <dbReference type="Pfam" id="PF00135"/>
    </source>
</evidence>
<dbReference type="GO" id="GO:0052689">
    <property type="term" value="F:carboxylic ester hydrolase activity"/>
    <property type="evidence" value="ECO:0007669"/>
    <property type="project" value="TreeGrafter"/>
</dbReference>
<dbReference type="InterPro" id="IPR019826">
    <property type="entry name" value="Carboxylesterase_B_AS"/>
</dbReference>
<name>A0A9P6B2A5_9AGAM</name>
<dbReference type="Proteomes" id="UP000886523">
    <property type="component" value="Unassembled WGS sequence"/>
</dbReference>
<feature type="domain" description="Carboxylesterase type B" evidence="4">
    <location>
        <begin position="36"/>
        <end position="502"/>
    </location>
</feature>
<dbReference type="AlphaFoldDB" id="A0A9P6B2A5"/>
<evidence type="ECO:0000256" key="3">
    <source>
        <dbReference type="RuleBase" id="RU361235"/>
    </source>
</evidence>
<organism evidence="5 6">
    <name type="scientific">Hydnum rufescens UP504</name>
    <dbReference type="NCBI Taxonomy" id="1448309"/>
    <lineage>
        <taxon>Eukaryota</taxon>
        <taxon>Fungi</taxon>
        <taxon>Dikarya</taxon>
        <taxon>Basidiomycota</taxon>
        <taxon>Agaricomycotina</taxon>
        <taxon>Agaricomycetes</taxon>
        <taxon>Cantharellales</taxon>
        <taxon>Hydnaceae</taxon>
        <taxon>Hydnum</taxon>
    </lineage>
</organism>
<dbReference type="InterPro" id="IPR002018">
    <property type="entry name" value="CarbesteraseB"/>
</dbReference>
<dbReference type="EMBL" id="MU128940">
    <property type="protein sequence ID" value="KAF9516356.1"/>
    <property type="molecule type" value="Genomic_DNA"/>
</dbReference>
<evidence type="ECO:0000313" key="6">
    <source>
        <dbReference type="Proteomes" id="UP000886523"/>
    </source>
</evidence>
<comment type="similarity">
    <text evidence="1 3">Belongs to the type-B carboxylesterase/lipase family.</text>
</comment>
<dbReference type="EC" id="3.1.1.-" evidence="3"/>
<dbReference type="SUPFAM" id="SSF53474">
    <property type="entry name" value="alpha/beta-Hydrolases"/>
    <property type="match status" value="1"/>
</dbReference>
<protein>
    <recommendedName>
        <fullName evidence="3">Carboxylic ester hydrolase</fullName>
        <ecNumber evidence="3">3.1.1.-</ecNumber>
    </recommendedName>
</protein>
<dbReference type="OrthoDB" id="408631at2759"/>
<evidence type="ECO:0000256" key="2">
    <source>
        <dbReference type="ARBA" id="ARBA00022801"/>
    </source>
</evidence>
<keyword evidence="3" id="KW-0732">Signal</keyword>
<feature type="signal peptide" evidence="3">
    <location>
        <begin position="1"/>
        <end position="27"/>
    </location>
</feature>
<dbReference type="Gene3D" id="3.40.50.1820">
    <property type="entry name" value="alpha/beta hydrolase"/>
    <property type="match status" value="1"/>
</dbReference>
<dbReference type="PROSITE" id="PS00122">
    <property type="entry name" value="CARBOXYLESTERASE_B_1"/>
    <property type="match status" value="1"/>
</dbReference>
<feature type="chain" id="PRO_5040537257" description="Carboxylic ester hydrolase" evidence="3">
    <location>
        <begin position="28"/>
        <end position="515"/>
    </location>
</feature>
<dbReference type="Pfam" id="PF00135">
    <property type="entry name" value="COesterase"/>
    <property type="match status" value="1"/>
</dbReference>